<keyword evidence="1" id="KW-1133">Transmembrane helix</keyword>
<protein>
    <submittedName>
        <fullName evidence="2">Uncharacterized protein</fullName>
    </submittedName>
</protein>
<accession>Q0W2D0</accession>
<evidence type="ECO:0000313" key="3">
    <source>
        <dbReference type="Proteomes" id="UP000000663"/>
    </source>
</evidence>
<keyword evidence="1" id="KW-0472">Membrane</keyword>
<gene>
    <name evidence="2" type="ORF">RCIX2371</name>
</gene>
<proteinExistence type="predicted"/>
<feature type="transmembrane region" description="Helical" evidence="1">
    <location>
        <begin position="39"/>
        <end position="59"/>
    </location>
</feature>
<feature type="transmembrane region" description="Helical" evidence="1">
    <location>
        <begin position="124"/>
        <end position="143"/>
    </location>
</feature>
<name>Q0W2D0_METAR</name>
<keyword evidence="1" id="KW-0812">Transmembrane</keyword>
<feature type="transmembrane region" description="Helical" evidence="1">
    <location>
        <begin position="71"/>
        <end position="89"/>
    </location>
</feature>
<sequence length="229" mass="25844">MTPVPQKSLVRDESLQQYNRFSVEDFAAFWKYAFQKRRIGLLIYPAVCLVLLLGYYQLVQYYTGNVLSVDALVVSVLTVGLFALFFIYLPSMPGEYQYRFNGKLREDLAPGEIRQLLMDLLAKSLEQASVILTVLLAACVTIYPAAKGLMLPDFWAWVLVGGTGINIYLLSLVIVSLGKFNREHLSKTFIVEEYHRYTSLDNYKKLLTILGIVDLVGIIILVATQLSGL</sequence>
<feature type="transmembrane region" description="Helical" evidence="1">
    <location>
        <begin position="155"/>
        <end position="177"/>
    </location>
</feature>
<reference evidence="2 3" key="1">
    <citation type="journal article" date="2006" name="Science">
        <title>Genome of rice cluster I archaea -- the key methane producers in the rice rhizosphere.</title>
        <authorList>
            <person name="Erkel C."/>
            <person name="Kube M."/>
            <person name="Reinhardt R."/>
            <person name="Liesack W."/>
        </authorList>
    </citation>
    <scope>NUCLEOTIDE SEQUENCE [LARGE SCALE GENOMIC DNA]</scope>
    <source>
        <strain evidence="3">DSM 22066 / NBRC 105507 / MRE50</strain>
    </source>
</reference>
<dbReference type="EMBL" id="AM114193">
    <property type="protein sequence ID" value="CAJ37463.1"/>
    <property type="molecule type" value="Genomic_DNA"/>
</dbReference>
<dbReference type="KEGG" id="rci:RCIX2371"/>
<dbReference type="eggNOG" id="arCOG12557">
    <property type="taxonomic scope" value="Archaea"/>
</dbReference>
<organism evidence="2 3">
    <name type="scientific">Methanocella arvoryzae (strain DSM 22066 / NBRC 105507 / MRE50)</name>
    <dbReference type="NCBI Taxonomy" id="351160"/>
    <lineage>
        <taxon>Archaea</taxon>
        <taxon>Methanobacteriati</taxon>
        <taxon>Methanobacteriota</taxon>
        <taxon>Stenosarchaea group</taxon>
        <taxon>Methanomicrobia</taxon>
        <taxon>Methanocellales</taxon>
        <taxon>Methanocellaceae</taxon>
        <taxon>Methanocella</taxon>
    </lineage>
</organism>
<dbReference type="AlphaFoldDB" id="Q0W2D0"/>
<evidence type="ECO:0000313" key="2">
    <source>
        <dbReference type="EMBL" id="CAJ37463.1"/>
    </source>
</evidence>
<dbReference type="Proteomes" id="UP000000663">
    <property type="component" value="Chromosome"/>
</dbReference>
<keyword evidence="3" id="KW-1185">Reference proteome</keyword>
<feature type="transmembrane region" description="Helical" evidence="1">
    <location>
        <begin position="206"/>
        <end position="226"/>
    </location>
</feature>
<evidence type="ECO:0000256" key="1">
    <source>
        <dbReference type="SAM" id="Phobius"/>
    </source>
</evidence>